<feature type="domain" description="Teneurin-like YD-shell" evidence="3">
    <location>
        <begin position="1579"/>
        <end position="1831"/>
    </location>
</feature>
<comment type="caution">
    <text evidence="4">The sequence shown here is derived from an EMBL/GenBank/DDBJ whole genome shotgun (WGS) entry which is preliminary data.</text>
</comment>
<evidence type="ECO:0000256" key="2">
    <source>
        <dbReference type="SAM" id="MobiDB-lite"/>
    </source>
</evidence>
<dbReference type="NCBIfam" id="TIGR03696">
    <property type="entry name" value="Rhs_assc_core"/>
    <property type="match status" value="1"/>
</dbReference>
<dbReference type="Pfam" id="PF25023">
    <property type="entry name" value="TEN_YD-shell"/>
    <property type="match status" value="1"/>
</dbReference>
<protein>
    <submittedName>
        <fullName evidence="4">RHS repeat protein</fullName>
    </submittedName>
</protein>
<dbReference type="RefSeq" id="WP_264178235.1">
    <property type="nucleotide sequence ID" value="NZ_JAHUVW010000001.1"/>
</dbReference>
<feature type="region of interest" description="Disordered" evidence="2">
    <location>
        <begin position="1911"/>
        <end position="1933"/>
    </location>
</feature>
<sequence length="2116" mass="226523">MLGVGDVSSGRAGRRVRLIAVALTAFLFVGLLSGPVAAAAGLSLLKLQNPDPVPTEQVKEQKPTKPDQTAQHPWKKPTVTWPKAGAATSELSTSGTPVKAGSLPVQLGRPSNKTARTAQAQGPKKVQVQVLDRATTESLGVEGVALALRPAAGAKGAVDVEVDYSGFRDAYGGDWASRLTLRTIPACALTSPGKKGCATGEALSTKNDTHAGSLTAAVPLPAASTASGISAGADPVAPAGTKRAVAENTVLLAATAQDAGPSGSFGATSLAPSASWAAGGSNGSFSWTYPIDTPNVASSLAPDLQLGYSSQAIDGRTAATNNQANSIGDGWSLEPGYIERQYISCSDDKKNSNTAAEVGDLCWKKDNAVINLGGQSNTLIKDTATGRWHLESDDGTKIEKLADTARANGDNDGEHWRVTTPDGTRYYFGYNRPTGWATGKEETNSTWTVPVYGNQAGEPCHATEFKDSWCQQAWRWNLDAVIDPHGDAMIYYWDKETNYYGRNVNPNTGASTATPYTQGGSLKRIEYGLRSGNFYAQPAAKVTFTNTERCLSDCTTFDKAHAKNWPDVPFDRYCASGTECKDRYSPSFWSRKRLTKIDTSVLVGTTFKPVDTWAFTHQYPSTGDGSSPALWLASITRTGHGGTGDVTLPAVTFKGMTLPNRVEGATTGGKPDPVPPLWRYRVYGINTETGGTIGVTYSDADCKAGSVPTPASNTRRCYPVKWSPPDAPAADYEPYLDWFHSYVVTKVVEADITGGAPDKESSYAYLDGMGWAKAKDDEFTDAKHLTYGDRKGYGRVQVRTGTAPQQQTLTEYRYFRGIDGASVKDHEGTAATDREAFAGMTRSEATYNGDGGKLETSTSYEPWRSAATATETRSEGLSTLYAYATGGKSEQTRTAVGSGWRTTRTERTHDEFGQVLTESSLGDTAKTGDEECTTTTYARNTASNILNLVSETRTVAKPCGTTPTLPADLVSTARYFYDGATSHTTAPVKGDVTRLDEQDAKGTGYLTTATHTYDIHGREKTATDAAQSTTTTTYTPATLQAPTTTTVTNALEHVTTSTHDPVHGVVTATVDANGKRTDAVHDGLGRVLKVWQPGWSKADHADKPSVEYGYTISRTVANAVQTRTLKQNGDYRTTYTLYDGLLRQRQTQAPATGTQNRIMTEIHYDSRGWISQSYSAYYANGAPAAKLQSAAVNTIPASTQTLYDGMGRVTDTLSLTFGDEQWRTKTLYEGDRTTVIPPKGGTSTTTVTDARGRTTELLQYTDTARTTSQKTTYTYGKYDEPNTVTDPSGNTWTTTFDSRGQKTKSDDPDQGTVTTTYDVLGRPVTTTDDRGITLNTVYDALGRTTETKQGSTVLAKWTYDTLAKGQLTSSTRYVDGAAYTTGADALDDRYQPTSTTSTVPSQAGGLAGTYTWTYGYNKETGAPLWTRNPAVGNIPAEFVATNYTSDDQPFRISGERGALVSNTLYDVFSRPERMEFGGTLGKKAYRSQVYDDHTGQVVRQTTDRDIAPQRIDDTTYTYDPAGNVTGLKTASGQDAQKSVDTQCFTNDPLGRLTEAWTAKTDCTTAPTTSTVGGPDAYWHTYGYDKTGNRTTQTEHATTTGTTTATTAYTHPAPGADRPHAVQQATVTGGPDDGRTSTFVYDETGNTTKRTIGTTVQDLTWDAEGHLATLTQAGKKTSYIYDADGNRIIAKNADGSSTLTLPNGDELTVAANGTKTGTRYYTHNGETVAVRTGGTISYLLSDHQGTAMTAVTVGTLALTRRKQLPFGQLRTEQSTAFGTRGYVGGTNDPTGLTHLGAREYDPTLGRFLTVDPIIDIHDPAQMNAYSYAHNNPLTLSDPDGLRPDGPVGGNSYNDERWANDRGMTAGYTKKNGKWVWKQTPISWFDPRYQAYRNNPAHYMIDDSHARTRAATVKAQSKKAEDDRNRRATEEKRQKDSIWGSIKGWTHDTFGTWEGWKTRVLPTLGFGACLVVSAGGCMLVGAGIAAGSFVVDGLTTEVWDYGGLGKSLVWVAAGGIGAGVLARTMAGPTGTWRAAFGSKAAVGETSFVSNTVGASYKTKIPGLRGPGGGAKVRVSDTSTTYVHYVDKGATATNVAINAHLSLGFCGAGGASLLANRGC</sequence>
<evidence type="ECO:0000259" key="3">
    <source>
        <dbReference type="Pfam" id="PF25023"/>
    </source>
</evidence>
<dbReference type="EMBL" id="JAHUVW010000001">
    <property type="protein sequence ID" value="MBV7670664.1"/>
    <property type="molecule type" value="Genomic_DNA"/>
</dbReference>
<feature type="compositionally biased region" description="Low complexity" evidence="2">
    <location>
        <begin position="1590"/>
        <end position="1615"/>
    </location>
</feature>
<dbReference type="InterPro" id="IPR022385">
    <property type="entry name" value="Rhs_assc_core"/>
</dbReference>
<evidence type="ECO:0000313" key="5">
    <source>
        <dbReference type="Proteomes" id="UP000735541"/>
    </source>
</evidence>
<dbReference type="InterPro" id="IPR050708">
    <property type="entry name" value="T6SS_VgrG/RHS"/>
</dbReference>
<keyword evidence="1" id="KW-0677">Repeat</keyword>
<feature type="region of interest" description="Disordered" evidence="2">
    <location>
        <begin position="1278"/>
        <end position="1310"/>
    </location>
</feature>
<feature type="compositionally biased region" description="Polar residues" evidence="2">
    <location>
        <begin position="1282"/>
        <end position="1298"/>
    </location>
</feature>
<name>A0ABS6TRA7_STRHA</name>
<dbReference type="Proteomes" id="UP000735541">
    <property type="component" value="Unassembled WGS sequence"/>
</dbReference>
<dbReference type="PANTHER" id="PTHR32305:SF17">
    <property type="entry name" value="TRNA NUCLEASE WAPA"/>
    <property type="match status" value="1"/>
</dbReference>
<organism evidence="4 5">
    <name type="scientific">Streptomyces halstedii</name>
    <dbReference type="NCBI Taxonomy" id="1944"/>
    <lineage>
        <taxon>Bacteria</taxon>
        <taxon>Bacillati</taxon>
        <taxon>Actinomycetota</taxon>
        <taxon>Actinomycetes</taxon>
        <taxon>Kitasatosporales</taxon>
        <taxon>Streptomycetaceae</taxon>
        <taxon>Streptomyces</taxon>
    </lineage>
</organism>
<evidence type="ECO:0000256" key="1">
    <source>
        <dbReference type="ARBA" id="ARBA00022737"/>
    </source>
</evidence>
<proteinExistence type="predicted"/>
<feature type="region of interest" description="Disordered" evidence="2">
    <location>
        <begin position="52"/>
        <end position="110"/>
    </location>
</feature>
<evidence type="ECO:0000313" key="4">
    <source>
        <dbReference type="EMBL" id="MBV7670664.1"/>
    </source>
</evidence>
<keyword evidence="5" id="KW-1185">Reference proteome</keyword>
<gene>
    <name evidence="4" type="ORF">STHAL_14455</name>
</gene>
<dbReference type="Gene3D" id="2.180.10.10">
    <property type="entry name" value="RHS repeat-associated core"/>
    <property type="match status" value="2"/>
</dbReference>
<feature type="region of interest" description="Disordered" evidence="2">
    <location>
        <begin position="848"/>
        <end position="871"/>
    </location>
</feature>
<feature type="region of interest" description="Disordered" evidence="2">
    <location>
        <begin position="1588"/>
        <end position="1636"/>
    </location>
</feature>
<accession>A0ABS6TRA7</accession>
<dbReference type="PANTHER" id="PTHR32305">
    <property type="match status" value="1"/>
</dbReference>
<dbReference type="InterPro" id="IPR006530">
    <property type="entry name" value="YD"/>
</dbReference>
<feature type="compositionally biased region" description="Basic and acidic residues" evidence="2">
    <location>
        <begin position="1916"/>
        <end position="1933"/>
    </location>
</feature>
<dbReference type="NCBIfam" id="TIGR01643">
    <property type="entry name" value="YD_repeat_2x"/>
    <property type="match status" value="2"/>
</dbReference>
<dbReference type="InterPro" id="IPR056823">
    <property type="entry name" value="TEN-like_YD-shell"/>
</dbReference>
<reference evidence="4 5" key="1">
    <citation type="submission" date="2021-07" db="EMBL/GenBank/DDBJ databases">
        <title>Sequencing Streptomyces halstedii LGO-A4 genome an citrus endophytic actinomycete.</title>
        <authorList>
            <person name="Samborskyy M."/>
            <person name="Scott N."/>
            <person name="Deglau R."/>
            <person name="Dickens S."/>
            <person name="Oliveira L.G."/>
        </authorList>
    </citation>
    <scope>NUCLEOTIDE SEQUENCE [LARGE SCALE GENOMIC DNA]</scope>
    <source>
        <strain evidence="4 5">LGO-A4</strain>
    </source>
</reference>